<organism evidence="2 3">
    <name type="scientific">Sphingomonas naasensis</name>
    <dbReference type="NCBI Taxonomy" id="1344951"/>
    <lineage>
        <taxon>Bacteria</taxon>
        <taxon>Pseudomonadati</taxon>
        <taxon>Pseudomonadota</taxon>
        <taxon>Alphaproteobacteria</taxon>
        <taxon>Sphingomonadales</taxon>
        <taxon>Sphingomonadaceae</taxon>
        <taxon>Sphingomonas</taxon>
    </lineage>
</organism>
<keyword evidence="3" id="KW-1185">Reference proteome</keyword>
<sequence>MAVSYKSEMSLLDFEERELLRSTHHPYISELDRGTLEDRRGLLRDLRDKEKGFARQKQRESSGKAEPRGKRFPGTIARPYQRKQAFASAIKRLNREIRRHEVFEAKTAHGEAARHALELRRAQQFPERPEQKTADEGLRPLPSRRTRRILPGSQIGSVSQQNKRHQARKDKRS</sequence>
<feature type="region of interest" description="Disordered" evidence="1">
    <location>
        <begin position="46"/>
        <end position="81"/>
    </location>
</feature>
<dbReference type="EMBL" id="SRXU01000001">
    <property type="protein sequence ID" value="TGX46087.1"/>
    <property type="molecule type" value="Genomic_DNA"/>
</dbReference>
<dbReference type="AlphaFoldDB" id="A0A4S1WUP4"/>
<dbReference type="OrthoDB" id="7210901at2"/>
<protein>
    <submittedName>
        <fullName evidence="2">Uncharacterized protein</fullName>
    </submittedName>
</protein>
<evidence type="ECO:0000313" key="3">
    <source>
        <dbReference type="Proteomes" id="UP000309848"/>
    </source>
</evidence>
<feature type="region of interest" description="Disordered" evidence="1">
    <location>
        <begin position="104"/>
        <end position="173"/>
    </location>
</feature>
<proteinExistence type="predicted"/>
<comment type="caution">
    <text evidence="2">The sequence shown here is derived from an EMBL/GenBank/DDBJ whole genome shotgun (WGS) entry which is preliminary data.</text>
</comment>
<evidence type="ECO:0000313" key="2">
    <source>
        <dbReference type="EMBL" id="TGX46087.1"/>
    </source>
</evidence>
<gene>
    <name evidence="2" type="ORF">E5A74_02665</name>
</gene>
<name>A0A4S1WUP4_9SPHN</name>
<feature type="compositionally biased region" description="Basic and acidic residues" evidence="1">
    <location>
        <begin position="104"/>
        <end position="138"/>
    </location>
</feature>
<feature type="compositionally biased region" description="Basic residues" evidence="1">
    <location>
        <begin position="162"/>
        <end position="173"/>
    </location>
</feature>
<accession>A0A4S1WUP4</accession>
<dbReference type="Proteomes" id="UP000309848">
    <property type="component" value="Unassembled WGS sequence"/>
</dbReference>
<evidence type="ECO:0000256" key="1">
    <source>
        <dbReference type="SAM" id="MobiDB-lite"/>
    </source>
</evidence>
<dbReference type="RefSeq" id="WP_135982557.1">
    <property type="nucleotide sequence ID" value="NZ_JAASQM010000001.1"/>
</dbReference>
<feature type="compositionally biased region" description="Basic and acidic residues" evidence="1">
    <location>
        <begin position="46"/>
        <end position="69"/>
    </location>
</feature>
<reference evidence="2 3" key="1">
    <citation type="submission" date="2019-04" db="EMBL/GenBank/DDBJ databases">
        <title>Sphingomonas psychrotolerans sp. nov., isolated from soil in the Tianshan Mountains, Xinjiang, China.</title>
        <authorList>
            <person name="Luo Y."/>
            <person name="Sheng H."/>
        </authorList>
    </citation>
    <scope>NUCLEOTIDE SEQUENCE [LARGE SCALE GENOMIC DNA]</scope>
    <source>
        <strain evidence="2 3">KIS18-15</strain>
    </source>
</reference>